<dbReference type="HOGENOM" id="CLU_3186696_0_0_9"/>
<organism evidence="1 2">
    <name type="scientific">Paenibacillus mucilaginosus K02</name>
    <dbReference type="NCBI Taxonomy" id="997761"/>
    <lineage>
        <taxon>Bacteria</taxon>
        <taxon>Bacillati</taxon>
        <taxon>Bacillota</taxon>
        <taxon>Bacilli</taxon>
        <taxon>Bacillales</taxon>
        <taxon>Paenibacillaceae</taxon>
        <taxon>Paenibacillus</taxon>
    </lineage>
</organism>
<dbReference type="CDD" id="cd00371">
    <property type="entry name" value="HMA"/>
    <property type="match status" value="1"/>
</dbReference>
<reference evidence="1 2" key="1">
    <citation type="submission" date="2013-06" db="EMBL/GenBank/DDBJ databases">
        <title>Complete genome sequence of Paenibacillus mucilaginosus K02.</title>
        <authorList>
            <person name="Xiao B."/>
            <person name="Sun L."/>
            <person name="Xiao L."/>
            <person name="Lian B."/>
        </authorList>
    </citation>
    <scope>NUCLEOTIDE SEQUENCE [LARGE SCALE GENOMIC DNA]</scope>
    <source>
        <strain evidence="1 2">K02</strain>
    </source>
</reference>
<dbReference type="GO" id="GO:0046872">
    <property type="term" value="F:metal ion binding"/>
    <property type="evidence" value="ECO:0007669"/>
    <property type="project" value="InterPro"/>
</dbReference>
<dbReference type="EMBL" id="CP003422">
    <property type="protein sequence ID" value="AFH62828.1"/>
    <property type="molecule type" value="Genomic_DNA"/>
</dbReference>
<evidence type="ECO:0000313" key="1">
    <source>
        <dbReference type="EMBL" id="AFH62828.1"/>
    </source>
</evidence>
<dbReference type="InterPro" id="IPR006121">
    <property type="entry name" value="HMA_dom"/>
</dbReference>
<name>I0BKD1_9BACL</name>
<gene>
    <name evidence="1" type="ORF">B2K_19255</name>
</gene>
<dbReference type="OrthoDB" id="9813965at2"/>
<dbReference type="Gene3D" id="3.30.70.100">
    <property type="match status" value="1"/>
</dbReference>
<evidence type="ECO:0000313" key="2">
    <source>
        <dbReference type="Proteomes" id="UP000007392"/>
    </source>
</evidence>
<dbReference type="PATRIC" id="fig|997761.3.peg.3781"/>
<protein>
    <submittedName>
        <fullName evidence="1">CopZ</fullName>
    </submittedName>
</protein>
<dbReference type="KEGG" id="pmw:B2K_19255"/>
<sequence length="46" mass="4975">MTCDSCADLVEGALRKIGTEGKADLSIQTVRVEYNEAVVSSSIEER</sequence>
<dbReference type="SUPFAM" id="SSF55008">
    <property type="entry name" value="HMA, heavy metal-associated domain"/>
    <property type="match status" value="1"/>
</dbReference>
<accession>I0BKD1</accession>
<dbReference type="AlphaFoldDB" id="I0BKD1"/>
<dbReference type="InterPro" id="IPR036163">
    <property type="entry name" value="HMA_dom_sf"/>
</dbReference>
<proteinExistence type="predicted"/>
<dbReference type="Proteomes" id="UP000007392">
    <property type="component" value="Chromosome"/>
</dbReference>